<evidence type="ECO:0000256" key="1">
    <source>
        <dbReference type="SAM" id="SignalP"/>
    </source>
</evidence>
<evidence type="ECO:0000313" key="3">
    <source>
        <dbReference type="Proteomes" id="UP000286100"/>
    </source>
</evidence>
<keyword evidence="3" id="KW-1185">Reference proteome</keyword>
<dbReference type="Proteomes" id="UP000286100">
    <property type="component" value="Unassembled WGS sequence"/>
</dbReference>
<gene>
    <name evidence="2" type="ORF">D3876_07710</name>
</gene>
<organism evidence="2 3">
    <name type="scientific">Sphingomonas cavernae</name>
    <dbReference type="NCBI Taxonomy" id="2320861"/>
    <lineage>
        <taxon>Bacteria</taxon>
        <taxon>Pseudomonadati</taxon>
        <taxon>Pseudomonadota</taxon>
        <taxon>Alphaproteobacteria</taxon>
        <taxon>Sphingomonadales</taxon>
        <taxon>Sphingomonadaceae</taxon>
        <taxon>Sphingomonas</taxon>
    </lineage>
</organism>
<comment type="caution">
    <text evidence="2">The sequence shown here is derived from an EMBL/GenBank/DDBJ whole genome shotgun (WGS) entry which is preliminary data.</text>
</comment>
<sequence>MRWLAPLLLLSATHALAETVTSPGPDAVSVSIYRAPHRGADEAMDLDWLQGFALVTETRRVSIPAGEGAIRFEGVAGGILPESAIVTGLPEGVFEKNQDSNLLSYAALASGTLGRPVTIRRTDRATGKVTVSDAVLRSAGTGGGAIIIQSAAGFEAVSCSGLSEATLFAQVPEGLSAKPTLSVRTRSNRALTATVTLSYLAANFDWQANYVATLGEDGKSLDLFGWVTLASADETTFVNAHAMAIAGRVQRVEEENRPSAADKPYLTCWPNHTTTSGLMPPPPPAPPPPPPAPMMEMAMAAPAVGDDCDSCIVVSANRVRQEDLADLKLYRVPEPVTVAAHSQKQVALLDRKRVPVSIVYRSRVASGDAEQPEILIRARNREADGLGLPLPQGSVAIYDKAAGRDLLLGESSLDDKAIGEDVEIKVGETPNVTAETDTLDSGKDWDRYALTVSNANPWPIRFEAELTGWDGERLSGFSHKVRRKDGKWLWESTIPANGTARLDYRVNEARD</sequence>
<evidence type="ECO:0000313" key="2">
    <source>
        <dbReference type="EMBL" id="RJF94132.1"/>
    </source>
</evidence>
<dbReference type="PANTHER" id="PTHR38075:SF1">
    <property type="entry name" value="DUF4139 DOMAIN-CONTAINING PROTEIN"/>
    <property type="match status" value="1"/>
</dbReference>
<name>A0A418WS88_9SPHN</name>
<accession>A0A418WS88</accession>
<dbReference type="PANTHER" id="PTHR38075">
    <property type="entry name" value="DUF4139 DOMAIN-CONTAINING PROTEIN"/>
    <property type="match status" value="1"/>
</dbReference>
<feature type="chain" id="PRO_5019567624" description="DUF4139 domain-containing protein" evidence="1">
    <location>
        <begin position="18"/>
        <end position="511"/>
    </location>
</feature>
<proteinExistence type="predicted"/>
<reference evidence="2 3" key="1">
    <citation type="submission" date="2018-09" db="EMBL/GenBank/DDBJ databases">
        <authorList>
            <person name="Zhu H."/>
        </authorList>
    </citation>
    <scope>NUCLEOTIDE SEQUENCE [LARGE SCALE GENOMIC DNA]</scope>
    <source>
        <strain evidence="2 3">K2R01-6</strain>
    </source>
</reference>
<protein>
    <recommendedName>
        <fullName evidence="4">DUF4139 domain-containing protein</fullName>
    </recommendedName>
</protein>
<evidence type="ECO:0008006" key="4">
    <source>
        <dbReference type="Google" id="ProtNLM"/>
    </source>
</evidence>
<dbReference type="RefSeq" id="WP_119760842.1">
    <property type="nucleotide sequence ID" value="NZ_QYUM01000002.1"/>
</dbReference>
<dbReference type="EMBL" id="QYUM01000002">
    <property type="protein sequence ID" value="RJF94132.1"/>
    <property type="molecule type" value="Genomic_DNA"/>
</dbReference>
<keyword evidence="1" id="KW-0732">Signal</keyword>
<feature type="signal peptide" evidence="1">
    <location>
        <begin position="1"/>
        <end position="17"/>
    </location>
</feature>
<dbReference type="AlphaFoldDB" id="A0A418WS88"/>
<dbReference type="OrthoDB" id="7178458at2"/>